<evidence type="ECO:0000313" key="2">
    <source>
        <dbReference type="Proteomes" id="UP000467249"/>
    </source>
</evidence>
<sequence length="138" mass="14928">MAAGYDAGVPWEQLPLIGGWLRTTRVEATRLSVAAVTRITELVLDQIDLTALVRERVDIDAIVADVDIDAIIARIDLIGLADQIIDGVDLPAIIRESTGTVTAEVMTDVRTQTARADDVVSGFVDRMLGRSSEPRESL</sequence>
<dbReference type="Proteomes" id="UP000467249">
    <property type="component" value="Chromosome"/>
</dbReference>
<proteinExistence type="predicted"/>
<protein>
    <submittedName>
        <fullName evidence="1">Uncharacterized protein</fullName>
    </submittedName>
</protein>
<gene>
    <name evidence="1" type="ORF">MANY_36210</name>
</gene>
<reference evidence="1 2" key="1">
    <citation type="journal article" date="2019" name="Emerg. Microbes Infect.">
        <title>Comprehensive subspecies identification of 175 nontuberculous mycobacteria species based on 7547 genomic profiles.</title>
        <authorList>
            <person name="Matsumoto Y."/>
            <person name="Kinjo T."/>
            <person name="Motooka D."/>
            <person name="Nabeya D."/>
            <person name="Jung N."/>
            <person name="Uechi K."/>
            <person name="Horii T."/>
            <person name="Iida T."/>
            <person name="Fujita J."/>
            <person name="Nakamura S."/>
        </authorList>
    </citation>
    <scope>NUCLEOTIDE SEQUENCE [LARGE SCALE GENOMIC DNA]</scope>
    <source>
        <strain evidence="1 2">JCM 30275</strain>
    </source>
</reference>
<accession>A0A6N4WDU2</accession>
<keyword evidence="2" id="KW-1185">Reference proteome</keyword>
<name>A0A6N4WDU2_9MYCO</name>
<dbReference type="AlphaFoldDB" id="A0A6N4WDU2"/>
<organism evidence="1 2">
    <name type="scientific">Mycolicibacterium anyangense</name>
    <dbReference type="NCBI Taxonomy" id="1431246"/>
    <lineage>
        <taxon>Bacteria</taxon>
        <taxon>Bacillati</taxon>
        <taxon>Actinomycetota</taxon>
        <taxon>Actinomycetes</taxon>
        <taxon>Mycobacteriales</taxon>
        <taxon>Mycobacteriaceae</taxon>
        <taxon>Mycolicibacterium</taxon>
    </lineage>
</organism>
<evidence type="ECO:0000313" key="1">
    <source>
        <dbReference type="EMBL" id="BBZ78284.1"/>
    </source>
</evidence>
<dbReference type="KEGG" id="many:MANY_36210"/>
<dbReference type="EMBL" id="AP022620">
    <property type="protein sequence ID" value="BBZ78284.1"/>
    <property type="molecule type" value="Genomic_DNA"/>
</dbReference>